<name>A0A3Q9BP38_9BURK</name>
<keyword evidence="1" id="KW-0472">Membrane</keyword>
<dbReference type="KEGG" id="upv:EJN92_04365"/>
<evidence type="ECO:0000313" key="3">
    <source>
        <dbReference type="Proteomes" id="UP000275663"/>
    </source>
</evidence>
<dbReference type="RefSeq" id="WP_126126695.1">
    <property type="nucleotide sequence ID" value="NZ_CP034464.1"/>
</dbReference>
<dbReference type="EMBL" id="CP034464">
    <property type="protein sequence ID" value="AZP11307.1"/>
    <property type="molecule type" value="Genomic_DNA"/>
</dbReference>
<gene>
    <name evidence="2" type="ORF">EJN92_04365</name>
</gene>
<keyword evidence="1" id="KW-0812">Transmembrane</keyword>
<dbReference type="Proteomes" id="UP000275663">
    <property type="component" value="Chromosome"/>
</dbReference>
<proteinExistence type="predicted"/>
<evidence type="ECO:0000256" key="1">
    <source>
        <dbReference type="SAM" id="Phobius"/>
    </source>
</evidence>
<organism evidence="2 3">
    <name type="scientific">Undibacterium parvum</name>
    <dbReference type="NCBI Taxonomy" id="401471"/>
    <lineage>
        <taxon>Bacteria</taxon>
        <taxon>Pseudomonadati</taxon>
        <taxon>Pseudomonadota</taxon>
        <taxon>Betaproteobacteria</taxon>
        <taxon>Burkholderiales</taxon>
        <taxon>Oxalobacteraceae</taxon>
        <taxon>Undibacterium</taxon>
    </lineage>
</organism>
<feature type="transmembrane region" description="Helical" evidence="1">
    <location>
        <begin position="40"/>
        <end position="61"/>
    </location>
</feature>
<sequence>MKTTTKNRVFALIAVFLIAGISSAFFLDTPMLQIDGEQVGGVLGFGLGMLGLMIGMVALFFALSLTGLVLVGVAIFLALLVAFILGALALALSPLLLPFLILAGLIMFFSKRKTAKLPA</sequence>
<feature type="transmembrane region" description="Helical" evidence="1">
    <location>
        <begin position="91"/>
        <end position="109"/>
    </location>
</feature>
<keyword evidence="1" id="KW-1133">Transmembrane helix</keyword>
<accession>A0A3Q9BP38</accession>
<reference evidence="2 3" key="1">
    <citation type="journal article" date="2011" name="Int. J. Syst. Evol. Microbiol.">
        <title>Description of Undibacterium oligocarboniphilum sp. nov., isolated from purified water, and Undibacterium pigrum strain CCUG 49012 as the type strain of Undibacterium parvum sp. nov., and emended descriptions of the genus Undibacterium and the species Undibacterium pigrum.</title>
        <authorList>
            <person name="Eder W."/>
            <person name="Wanner G."/>
            <person name="Ludwig W."/>
            <person name="Busse H.J."/>
            <person name="Ziemke-Kageler F."/>
            <person name="Lang E."/>
        </authorList>
    </citation>
    <scope>NUCLEOTIDE SEQUENCE [LARGE SCALE GENOMIC DNA]</scope>
    <source>
        <strain evidence="2 3">DSM 23061</strain>
    </source>
</reference>
<feature type="transmembrane region" description="Helical" evidence="1">
    <location>
        <begin position="68"/>
        <end position="85"/>
    </location>
</feature>
<keyword evidence="3" id="KW-1185">Reference proteome</keyword>
<dbReference type="AlphaFoldDB" id="A0A3Q9BP38"/>
<evidence type="ECO:0000313" key="2">
    <source>
        <dbReference type="EMBL" id="AZP11307.1"/>
    </source>
</evidence>
<protein>
    <submittedName>
        <fullName evidence="2">Uncharacterized protein</fullName>
    </submittedName>
</protein>